<dbReference type="EMBL" id="RXYK01000001">
    <property type="protein sequence ID" value="RTY40100.1"/>
    <property type="molecule type" value="Genomic_DNA"/>
</dbReference>
<dbReference type="RefSeq" id="WP_126383478.1">
    <property type="nucleotide sequence ID" value="NZ_RXYK01000001.1"/>
</dbReference>
<comment type="subunit">
    <text evidence="4">Homopentamer.</text>
</comment>
<evidence type="ECO:0000256" key="4">
    <source>
        <dbReference type="HAMAP-Rule" id="MF_01601"/>
    </source>
</evidence>
<dbReference type="GO" id="GO:0008712">
    <property type="term" value="F:ADP-glyceromanno-heptose 6-epimerase activity"/>
    <property type="evidence" value="ECO:0007669"/>
    <property type="project" value="UniProtKB-UniRule"/>
</dbReference>
<dbReference type="Proteomes" id="UP000279908">
    <property type="component" value="Unassembled WGS sequence"/>
</dbReference>
<evidence type="ECO:0000256" key="3">
    <source>
        <dbReference type="ARBA" id="ARBA00023277"/>
    </source>
</evidence>
<comment type="similarity">
    <text evidence="4">Belongs to the NAD(P)-dependent epimerase/dehydratase family. HldD subfamily.</text>
</comment>
<feature type="binding site" evidence="4">
    <location>
        <position position="171"/>
    </location>
    <ligand>
        <name>substrate</name>
    </ligand>
</feature>
<feature type="binding site" evidence="4">
    <location>
        <position position="182"/>
    </location>
    <ligand>
        <name>substrate</name>
    </ligand>
</feature>
<evidence type="ECO:0000313" key="8">
    <source>
        <dbReference type="EMBL" id="RTY40100.1"/>
    </source>
</evidence>
<dbReference type="Gene3D" id="3.40.50.720">
    <property type="entry name" value="NAD(P)-binding Rossmann-like Domain"/>
    <property type="match status" value="1"/>
</dbReference>
<evidence type="ECO:0000313" key="11">
    <source>
        <dbReference type="Proteomes" id="UP000489351"/>
    </source>
</evidence>
<dbReference type="Pfam" id="PF01370">
    <property type="entry name" value="Epimerase"/>
    <property type="match status" value="1"/>
</dbReference>
<feature type="binding site" evidence="4">
    <location>
        <position position="93"/>
    </location>
    <ligand>
        <name>NADP(+)</name>
        <dbReference type="ChEBI" id="CHEBI:58349"/>
    </ligand>
</feature>
<dbReference type="GO" id="GO:0050661">
    <property type="term" value="F:NADP binding"/>
    <property type="evidence" value="ECO:0007669"/>
    <property type="project" value="InterPro"/>
</dbReference>
<comment type="pathway">
    <text evidence="4">Nucleotide-sugar biosynthesis; ADP-L-glycero-beta-D-manno-heptose biosynthesis; ADP-L-glycero-beta-D-manno-heptose from D-glycero-beta-D-manno-heptose 7-phosphate: step 4/4.</text>
</comment>
<dbReference type="EC" id="5.1.3.20" evidence="4"/>
<feature type="binding site" evidence="4">
    <location>
        <position position="189"/>
    </location>
    <ligand>
        <name>substrate</name>
    </ligand>
</feature>
<feature type="binding site" evidence="4">
    <location>
        <position position="40"/>
    </location>
    <ligand>
        <name>NADP(+)</name>
        <dbReference type="ChEBI" id="CHEBI:58349"/>
    </ligand>
</feature>
<dbReference type="GO" id="GO:0005975">
    <property type="term" value="P:carbohydrate metabolic process"/>
    <property type="evidence" value="ECO:0007669"/>
    <property type="project" value="UniProtKB-UniRule"/>
</dbReference>
<feature type="binding site" evidence="4">
    <location>
        <begin position="10"/>
        <end position="11"/>
    </location>
    <ligand>
        <name>NADP(+)</name>
        <dbReference type="ChEBI" id="CHEBI:58349"/>
    </ligand>
</feature>
<dbReference type="PANTHER" id="PTHR43103">
    <property type="entry name" value="NUCLEOSIDE-DIPHOSPHATE-SUGAR EPIMERASE"/>
    <property type="match status" value="1"/>
</dbReference>
<feature type="binding site" evidence="4">
    <location>
        <begin position="76"/>
        <end position="80"/>
    </location>
    <ligand>
        <name>NADP(+)</name>
        <dbReference type="ChEBI" id="CHEBI:58349"/>
    </ligand>
</feature>
<feature type="binding site" evidence="4">
    <location>
        <begin position="31"/>
        <end position="32"/>
    </location>
    <ligand>
        <name>NADP(+)</name>
        <dbReference type="ChEBI" id="CHEBI:58349"/>
    </ligand>
</feature>
<name>A0A3S0NC77_CHLPH</name>
<feature type="binding site" evidence="4">
    <location>
        <position position="282"/>
    </location>
    <ligand>
        <name>substrate</name>
    </ligand>
</feature>
<dbReference type="EMBL" id="VMRG01000001">
    <property type="protein sequence ID" value="KAA6232370.1"/>
    <property type="molecule type" value="Genomic_DNA"/>
</dbReference>
<reference evidence="8 9" key="1">
    <citation type="submission" date="2018-12" db="EMBL/GenBank/DDBJ databases">
        <authorList>
            <person name="Lunina O.N."/>
            <person name="Grouzdev D.S."/>
            <person name="Gorlenko V.M."/>
            <person name="Savvichev A.S."/>
        </authorList>
    </citation>
    <scope>NUCLEOTIDE SEQUENCE [LARGE SCALE GENOMIC DNA]</scope>
    <source>
        <strain evidence="8 9">BrKhr-17</strain>
    </source>
</reference>
<feature type="active site" description="Proton acceptor" evidence="4">
    <location>
        <position position="180"/>
    </location>
</feature>
<reference evidence="6 10" key="2">
    <citation type="submission" date="2019-07" db="EMBL/GenBank/DDBJ databases">
        <title>Draft genome Sequence of Chlorobium phaeovibrioides sp. strain PhvTcv-s14, from the Phylum Chlorobi.</title>
        <authorList>
            <person name="Babenko V."/>
            <person name="Boldyreva D."/>
            <person name="Kanygina A."/>
            <person name="Selezneva O."/>
            <person name="Akopiyan T."/>
            <person name="Lunina O."/>
        </authorList>
    </citation>
    <scope>NUCLEOTIDE SEQUENCE [LARGE SCALE GENOMIC DNA]</scope>
    <source>
        <strain evidence="6 10">GrTcv12</strain>
    </source>
</reference>
<keyword evidence="3 4" id="KW-0119">Carbohydrate metabolism</keyword>
<evidence type="ECO:0000256" key="1">
    <source>
        <dbReference type="ARBA" id="ARBA00022857"/>
    </source>
</evidence>
<comment type="cofactor">
    <cofactor evidence="4">
        <name>NADP(+)</name>
        <dbReference type="ChEBI" id="CHEBI:58349"/>
    </cofactor>
    <text evidence="4">Binds 1 NADP(+) per subunit.</text>
</comment>
<dbReference type="InterPro" id="IPR001509">
    <property type="entry name" value="Epimerase_deHydtase"/>
</dbReference>
<feature type="binding site" evidence="4">
    <location>
        <position position="148"/>
    </location>
    <ligand>
        <name>NADP(+)</name>
        <dbReference type="ChEBI" id="CHEBI:58349"/>
    </ligand>
</feature>
<feature type="active site" description="Proton acceptor" evidence="4">
    <location>
        <position position="144"/>
    </location>
</feature>
<keyword evidence="1 4" id="KW-0521">NADP</keyword>
<dbReference type="GO" id="GO:0097171">
    <property type="term" value="P:ADP-L-glycero-beta-D-manno-heptose biosynthetic process"/>
    <property type="evidence" value="ECO:0007669"/>
    <property type="project" value="UniProtKB-UniPathway"/>
</dbReference>
<evidence type="ECO:0000256" key="2">
    <source>
        <dbReference type="ARBA" id="ARBA00023235"/>
    </source>
</evidence>
<feature type="binding site" evidence="4">
    <location>
        <position position="172"/>
    </location>
    <ligand>
        <name>NADP(+)</name>
        <dbReference type="ChEBI" id="CHEBI:58349"/>
    </ligand>
</feature>
<comment type="caution">
    <text evidence="8">The sequence shown here is derived from an EMBL/GenBank/DDBJ whole genome shotgun (WGS) entry which is preliminary data.</text>
</comment>
<feature type="domain" description="NAD-dependent epimerase/dehydratase" evidence="5">
    <location>
        <begin position="2"/>
        <end position="244"/>
    </location>
</feature>
<dbReference type="PANTHER" id="PTHR43103:SF3">
    <property type="entry name" value="ADP-L-GLYCERO-D-MANNO-HEPTOSE-6-EPIMERASE"/>
    <property type="match status" value="1"/>
</dbReference>
<dbReference type="Gene3D" id="3.90.25.10">
    <property type="entry name" value="UDP-galactose 4-epimerase, domain 1"/>
    <property type="match status" value="1"/>
</dbReference>
<feature type="binding site" evidence="4">
    <location>
        <position position="180"/>
    </location>
    <ligand>
        <name>NADP(+)</name>
        <dbReference type="ChEBI" id="CHEBI:58349"/>
    </ligand>
</feature>
<accession>A0A3S0NC77</accession>
<feature type="binding site" evidence="4">
    <location>
        <position position="217"/>
    </location>
    <ligand>
        <name>substrate</name>
    </ligand>
</feature>
<gene>
    <name evidence="8" type="primary">rfaD</name>
    <name evidence="4" type="synonym">hldD</name>
    <name evidence="8" type="ORF">EKD02_01525</name>
    <name evidence="6" type="ORF">FP507_04160</name>
    <name evidence="7" type="ORF">GJ685_03340</name>
</gene>
<dbReference type="Proteomes" id="UP000489351">
    <property type="component" value="Unassembled WGS sequence"/>
</dbReference>
<evidence type="ECO:0000313" key="7">
    <source>
        <dbReference type="EMBL" id="MWV54097.1"/>
    </source>
</evidence>
<comment type="function">
    <text evidence="4">Catalyzes the interconversion between ADP-D-glycero-beta-D-manno-heptose and ADP-L-glycero-beta-D-manno-heptose via an epimerization at carbon 6 of the heptose.</text>
</comment>
<dbReference type="HAMAP" id="MF_01601">
    <property type="entry name" value="Heptose_epimerase"/>
    <property type="match status" value="1"/>
</dbReference>
<evidence type="ECO:0000313" key="6">
    <source>
        <dbReference type="EMBL" id="KAA6232370.1"/>
    </source>
</evidence>
<keyword evidence="2 4" id="KW-0413">Isomerase</keyword>
<comment type="catalytic activity">
    <reaction evidence="4">
        <text>ADP-D-glycero-beta-D-manno-heptose = ADP-L-glycero-beta-D-manno-heptose</text>
        <dbReference type="Rhea" id="RHEA:17577"/>
        <dbReference type="ChEBI" id="CHEBI:59967"/>
        <dbReference type="ChEBI" id="CHEBI:61506"/>
        <dbReference type="EC" id="5.1.3.20"/>
    </reaction>
</comment>
<evidence type="ECO:0000313" key="9">
    <source>
        <dbReference type="Proteomes" id="UP000279908"/>
    </source>
</evidence>
<proteinExistence type="inferred from homology"/>
<evidence type="ECO:0000259" key="5">
    <source>
        <dbReference type="Pfam" id="PF01370"/>
    </source>
</evidence>
<dbReference type="SUPFAM" id="SSF51735">
    <property type="entry name" value="NAD(P)-binding Rossmann-fold domains"/>
    <property type="match status" value="1"/>
</dbReference>
<dbReference type="AlphaFoldDB" id="A0A3S0NC77"/>
<dbReference type="EMBL" id="WUBZ01000007">
    <property type="protein sequence ID" value="MWV54097.1"/>
    <property type="molecule type" value="Genomic_DNA"/>
</dbReference>
<reference evidence="7 11" key="3">
    <citation type="submission" date="2019-11" db="EMBL/GenBank/DDBJ databases">
        <title>Green- and brown-colored morphotypes of Chlorobia in the stratified aquatic ecosystems of Kandalaksha Gulf (White Sea): A model for study of the accessory genome evolution.</title>
        <authorList>
            <person name="Grouzdev D.S."/>
        </authorList>
    </citation>
    <scope>NUCLEOTIDE SEQUENCE [LARGE SCALE GENOMIC DNA]</scope>
    <source>
        <strain evidence="7 11">ZM</strain>
    </source>
</reference>
<dbReference type="InterPro" id="IPR036291">
    <property type="entry name" value="NAD(P)-bd_dom_sf"/>
</dbReference>
<dbReference type="UniPathway" id="UPA00356">
    <property type="reaction ID" value="UER00440"/>
</dbReference>
<comment type="domain">
    <text evidence="4">Contains a large N-terminal NADP-binding domain, and a smaller C-terminal substrate-binding domain.</text>
</comment>
<dbReference type="NCBIfam" id="TIGR02197">
    <property type="entry name" value="heptose_epim"/>
    <property type="match status" value="1"/>
</dbReference>
<feature type="binding site" evidence="4">
    <location>
        <position position="55"/>
    </location>
    <ligand>
        <name>NADP(+)</name>
        <dbReference type="ChEBI" id="CHEBI:58349"/>
    </ligand>
</feature>
<keyword evidence="11" id="KW-1185">Reference proteome</keyword>
<feature type="binding site" evidence="4">
    <location>
        <begin position="203"/>
        <end position="206"/>
    </location>
    <ligand>
        <name>substrate</name>
    </ligand>
</feature>
<dbReference type="CDD" id="cd05248">
    <property type="entry name" value="ADP_GME_SDR_e"/>
    <property type="match status" value="1"/>
</dbReference>
<sequence length="335" mass="37614">MIIITGGAGFIGSAMLWELNRQGEENVFVVDDLGLTTPPKWRNLSGLRYRDFIHKDDLPDLLERNALKDVTAIIHMGANSSTTETDADHLLTNNYEYSKKIGQHCMKHGVRLIYASSAATYGDGANGYSDSTESIDALRPLNMYGYSKQLFDRWALQNGLFNTAAGLKFFNVYGPNEYHKGDMSSVVFKAFNQIKATGTVKLFKSHREGYQDGGQERDFIFVRDCTRIMAWLLENPSAAGLFNAGTGIPRTFRDLAEATFHALNKRPDISYIPMPETLRDKYQYHTSAETLKLRNAGYSTPFTSLEDGVEAYVQQFLMKQNPYCDTLSTPNSKGQ</sequence>
<evidence type="ECO:0000313" key="10">
    <source>
        <dbReference type="Proteomes" id="UP000327458"/>
    </source>
</evidence>
<organism evidence="8 9">
    <name type="scientific">Chlorobium phaeovibrioides</name>
    <dbReference type="NCBI Taxonomy" id="1094"/>
    <lineage>
        <taxon>Bacteria</taxon>
        <taxon>Pseudomonadati</taxon>
        <taxon>Chlorobiota</taxon>
        <taxon>Chlorobiia</taxon>
        <taxon>Chlorobiales</taxon>
        <taxon>Chlorobiaceae</taxon>
        <taxon>Chlorobium/Pelodictyon group</taxon>
        <taxon>Chlorobium</taxon>
    </lineage>
</organism>
<dbReference type="InterPro" id="IPR011912">
    <property type="entry name" value="Heptose_epim"/>
</dbReference>
<protein>
    <recommendedName>
        <fullName evidence="4">ADP-L-glycero-D-manno-heptose-6-epimerase</fullName>
        <ecNumber evidence="4">5.1.3.20</ecNumber>
    </recommendedName>
    <alternativeName>
        <fullName evidence="4">ADP-L-glycero-beta-D-manno-heptose-6-epimerase</fullName>
        <shortName evidence="4">ADP-glyceromanno-heptose 6-epimerase</shortName>
        <shortName evidence="4">ADP-hep 6-epimerase</shortName>
        <shortName evidence="4">AGME</shortName>
    </alternativeName>
</protein>
<dbReference type="Proteomes" id="UP000327458">
    <property type="component" value="Unassembled WGS sequence"/>
</dbReference>